<evidence type="ECO:0000256" key="2">
    <source>
        <dbReference type="SAM" id="MobiDB-lite"/>
    </source>
</evidence>
<keyword evidence="1" id="KW-0175">Coiled coil</keyword>
<feature type="compositionally biased region" description="Basic and acidic residues" evidence="2">
    <location>
        <begin position="451"/>
        <end position="462"/>
    </location>
</feature>
<dbReference type="GeneID" id="101502855"/>
<feature type="region of interest" description="Disordered" evidence="2">
    <location>
        <begin position="735"/>
        <end position="754"/>
    </location>
</feature>
<gene>
    <name evidence="4" type="primary">LOC101502855</name>
</gene>
<feature type="compositionally biased region" description="Polar residues" evidence="2">
    <location>
        <begin position="1351"/>
        <end position="1371"/>
    </location>
</feature>
<dbReference type="PANTHER" id="PTHR34418">
    <property type="entry name" value="NUCLEAR PORE COMPLEX PROTEIN NUP214 ISOFORM X1"/>
    <property type="match status" value="1"/>
</dbReference>
<reference evidence="3" key="1">
    <citation type="journal article" date="2013" name="Nat. Biotechnol.">
        <title>Draft genome sequence of chickpea (Cicer arietinum) provides a resource for trait improvement.</title>
        <authorList>
            <person name="Varshney R.K."/>
            <person name="Song C."/>
            <person name="Saxena R.K."/>
            <person name="Azam S."/>
            <person name="Yu S."/>
            <person name="Sharpe A.G."/>
            <person name="Cannon S."/>
            <person name="Baek J."/>
            <person name="Rosen B.D."/>
            <person name="Tar'an B."/>
            <person name="Millan T."/>
            <person name="Zhang X."/>
            <person name="Ramsay L.D."/>
            <person name="Iwata A."/>
            <person name="Wang Y."/>
            <person name="Nelson W."/>
            <person name="Farmer A.D."/>
            <person name="Gaur P.M."/>
            <person name="Soderlund C."/>
            <person name="Penmetsa R.V."/>
            <person name="Xu C."/>
            <person name="Bharti A.K."/>
            <person name="He W."/>
            <person name="Winter P."/>
            <person name="Zhao S."/>
            <person name="Hane J.K."/>
            <person name="Carrasquilla-Garcia N."/>
            <person name="Condie J.A."/>
            <person name="Upadhyaya H.D."/>
            <person name="Luo M.C."/>
            <person name="Thudi M."/>
            <person name="Gowda C.L."/>
            <person name="Singh N.P."/>
            <person name="Lichtenzveig J."/>
            <person name="Gali K.K."/>
            <person name="Rubio J."/>
            <person name="Nadarajan N."/>
            <person name="Dolezel J."/>
            <person name="Bansal K.C."/>
            <person name="Xu X."/>
            <person name="Edwards D."/>
            <person name="Zhang G."/>
            <person name="Kahl G."/>
            <person name="Gil J."/>
            <person name="Singh K.B."/>
            <person name="Datta S.K."/>
            <person name="Jackson S.A."/>
            <person name="Wang J."/>
            <person name="Cook D.R."/>
        </authorList>
    </citation>
    <scope>NUCLEOTIDE SEQUENCE [LARGE SCALE GENOMIC DNA]</scope>
    <source>
        <strain evidence="3">cv. CDC Frontier</strain>
    </source>
</reference>
<proteinExistence type="predicted"/>
<dbReference type="RefSeq" id="XP_004495016.1">
    <property type="nucleotide sequence ID" value="XM_004494959.2"/>
</dbReference>
<keyword evidence="3" id="KW-1185">Reference proteome</keyword>
<feature type="region of interest" description="Disordered" evidence="2">
    <location>
        <begin position="1281"/>
        <end position="1310"/>
    </location>
</feature>
<dbReference type="PaxDb" id="3827-XP_004495016.1"/>
<dbReference type="KEGG" id="cam:101502855"/>
<evidence type="ECO:0000256" key="1">
    <source>
        <dbReference type="SAM" id="Coils"/>
    </source>
</evidence>
<dbReference type="STRING" id="3827.A0A1S2XX29"/>
<feature type="compositionally biased region" description="Polar residues" evidence="2">
    <location>
        <begin position="1414"/>
        <end position="1451"/>
    </location>
</feature>
<feature type="compositionally biased region" description="Low complexity" evidence="2">
    <location>
        <begin position="1487"/>
        <end position="1496"/>
    </location>
</feature>
<dbReference type="GO" id="GO:0006405">
    <property type="term" value="P:RNA export from nucleus"/>
    <property type="evidence" value="ECO:0007669"/>
    <property type="project" value="InterPro"/>
</dbReference>
<dbReference type="Proteomes" id="UP000087171">
    <property type="component" value="Chromosome Ca4"/>
</dbReference>
<evidence type="ECO:0000313" key="3">
    <source>
        <dbReference type="Proteomes" id="UP000087171"/>
    </source>
</evidence>
<evidence type="ECO:0000313" key="4">
    <source>
        <dbReference type="RefSeq" id="XP_004495016.1"/>
    </source>
</evidence>
<dbReference type="OrthoDB" id="248320at2759"/>
<organism evidence="3 4">
    <name type="scientific">Cicer arietinum</name>
    <name type="common">Chickpea</name>
    <name type="synonym">Garbanzo</name>
    <dbReference type="NCBI Taxonomy" id="3827"/>
    <lineage>
        <taxon>Eukaryota</taxon>
        <taxon>Viridiplantae</taxon>
        <taxon>Streptophyta</taxon>
        <taxon>Embryophyta</taxon>
        <taxon>Tracheophyta</taxon>
        <taxon>Spermatophyta</taxon>
        <taxon>Magnoliopsida</taxon>
        <taxon>eudicotyledons</taxon>
        <taxon>Gunneridae</taxon>
        <taxon>Pentapetalae</taxon>
        <taxon>rosids</taxon>
        <taxon>fabids</taxon>
        <taxon>Fabales</taxon>
        <taxon>Fabaceae</taxon>
        <taxon>Papilionoideae</taxon>
        <taxon>50 kb inversion clade</taxon>
        <taxon>NPAAA clade</taxon>
        <taxon>Hologalegina</taxon>
        <taxon>IRL clade</taxon>
        <taxon>Cicereae</taxon>
        <taxon>Cicer</taxon>
    </lineage>
</organism>
<feature type="compositionally biased region" description="Low complexity" evidence="2">
    <location>
        <begin position="1452"/>
        <end position="1464"/>
    </location>
</feature>
<dbReference type="GO" id="GO:0017056">
    <property type="term" value="F:structural constituent of nuclear pore"/>
    <property type="evidence" value="ECO:0007669"/>
    <property type="project" value="InterPro"/>
</dbReference>
<feature type="compositionally biased region" description="Acidic residues" evidence="2">
    <location>
        <begin position="1476"/>
        <end position="1485"/>
    </location>
</feature>
<feature type="coiled-coil region" evidence="1">
    <location>
        <begin position="854"/>
        <end position="892"/>
    </location>
</feature>
<dbReference type="eggNOG" id="ENOG502QSI5">
    <property type="taxonomic scope" value="Eukaryota"/>
</dbReference>
<dbReference type="InterPro" id="IPR044694">
    <property type="entry name" value="NUP214"/>
</dbReference>
<feature type="region of interest" description="Disordered" evidence="2">
    <location>
        <begin position="439"/>
        <end position="462"/>
    </location>
</feature>
<dbReference type="PANTHER" id="PTHR34418:SF3">
    <property type="entry name" value="NUCLEAR PORE COMPLEX PROTEIN NUP214"/>
    <property type="match status" value="1"/>
</dbReference>
<dbReference type="SUPFAM" id="SSF117289">
    <property type="entry name" value="Nucleoporin domain"/>
    <property type="match status" value="1"/>
</dbReference>
<accession>A0A1S2XX29</accession>
<name>A0A1S2XX29_CICAR</name>
<protein>
    <submittedName>
        <fullName evidence="4">Nuclear pore complex protein NUP214 isoform X1</fullName>
    </submittedName>
</protein>
<feature type="region of interest" description="Disordered" evidence="2">
    <location>
        <begin position="1399"/>
        <end position="1517"/>
    </location>
</feature>
<feature type="compositionally biased region" description="Low complexity" evidence="2">
    <location>
        <begin position="1300"/>
        <end position="1310"/>
    </location>
</feature>
<feature type="compositionally biased region" description="Low complexity" evidence="2">
    <location>
        <begin position="742"/>
        <end position="752"/>
    </location>
</feature>
<feature type="region of interest" description="Disordered" evidence="2">
    <location>
        <begin position="1350"/>
        <end position="1386"/>
    </location>
</feature>
<feature type="region of interest" description="Disordered" evidence="2">
    <location>
        <begin position="1003"/>
        <end position="1033"/>
    </location>
</feature>
<reference evidence="4" key="2">
    <citation type="submission" date="2025-08" db="UniProtKB">
        <authorList>
            <consortium name="RefSeq"/>
        </authorList>
    </citation>
    <scope>IDENTIFICATION</scope>
    <source>
        <tissue evidence="4">Etiolated seedlings</tissue>
    </source>
</reference>
<sequence length="1764" mass="187838">MSAVNIEELEGDVVEITDDHFFVKIGEPIPLKSNDSNFNLQTLPSQPLSLSERFRLTFIAHSSGFYAVKTKDLIDSSKGSGSSVEQLSLVDVSIGRVRILALSTDNSTLAATVGGDIRFYNVDSFLNKEVKQSFSCSLNDPTFVKDMRWTTTLENAYVVLSNTGQLYHGRAGFPLKHVMDSVEAVDWCVKGTSVAVARKNVLSILSTKFEEKVLIPLPFRSWIGDSEANVSVKVDSVKCVRPDSIIIGCFQLTEDGKEENYLIQVITSKLGEISDGCSELVIRSFYDIYPGLVDDVVSPGSGPYLLLAYLEQCQLVINANTKNTDKHILLLGWSEDDDKSEAAIVDIDRDKWVPRIGLQENEDDNFLLGLCIDKVSIYQKVGVQFGAVEEKTELLPYCVLMCLTVDGKLVLFHVASLAGSKVSPEVDSVEYNKEDASVKLPVDESSTSSHQFEKKEQELDQDVERENLKSKPFAEDYTKFPEVGSTTNVQSLKSDVLQMVPGVDVKKVKDSQIQCPPGEQQKNLGQKTAALGTSIGSFTGNSHSAAPGLSSFKYSQNNTERAVELQTTSSLQDSQRASHILPGETFSFSKDSNVSSISGSSYVDGSGYQNKKYTLGATSVPGSFNGKPFLVKDANVESPAIYSAANAPGSIVGKPFLVKDVNVESPSIYSASKPFQSGGQLSSKDVNVESPSVYSASKPFQSGGKLGSIGAESSHLSLLGNPTTGKSAIRKFHPSDEQHVNSSKSAISSSDSTKQFGNINEMTKELDLLLKSIEEAGGFRDACTRSLQSSIEEVEQSMNILSTQCKIRTCQVDQHVEEVHFLLNKTIQVVARKVYMEDIYKQACDSRYWDLWNRQKLNSELELKRQHILSLNQDLTYQLVELERHFNALELNKFSQNGGHLIGRGASQNRYGPSRHIQSLHSLQNAIRSQLVAAENLSECLSKQMATLSLRSPSEKQKNVKELFETIGIPYDASYGSPDTKGFMKTPSSKKLLFSDLTTNKDKSQRIQASAMKSCEPETARRRRDSLDQSWTCSEPPKTIIKRMLLQELPKPKWKESSFSKEKIKTSVPVESAPHQMNARIPSGVLPTSEMKASFLDSHLALEEVSEQSKAFIQDGNLKARTQVSDSKSRVLQISNISAVPPRPSFHLSPAIAFGHSTEARDLAAEKSNVKKFDSISNSENKPFSLKEMPQKFSISTRSTTETPSSLIKSSEMPITNSKMTMATSFPMGDKLSGAFTPESWKKNVPSSESHLSSISTASTKVEKVTKFNFDKSWPDNNNPALPKFSGLRESPLSPTNLTPSISSASSSVSSVAVPPAAVSVTLSNTTSSKISVDSNHMTTSSASGLLSLSNQAPKQTSSPLPNPPSFNTTSESHKSEIQPASGPNLKTNLDAAAEVVTQPNKSLNGESEMKLGSSRNFSPSIEQPANNIKSSDTNIVSVSQSEQPSDTPPQLSTSFLTSTSVSSGKNGGLDVGISQEDEMEEEAPETSNSTELSLGSLGGFGIGSTPNPSIPKSNPFGGSFNNVATSLSSPQSNPVALSVPSGELFRPASFTFPSSQSSVPTQSTNSGAFSGGFGVGAAVPAQAPSAFGQPAQIGGSGQQVLGSVLGSFGQSRQLGGALPGSGFAAPTGFGGGFATSSNTSGFSNAAVGGGFAGRTSTVGGFAAIASTGGGFASVTSTGSGFSGFASPVGGFAGAAAPSGGGFAGAAAPSGGGFAAAANSSGGFAGAGSGGGFGAFSSQGSGGFSAFSNVGGNKPPELFTQMRK</sequence>